<evidence type="ECO:0000313" key="6">
    <source>
        <dbReference type="EMBL" id="CAH0389955.1"/>
    </source>
</evidence>
<dbReference type="InterPro" id="IPR025661">
    <property type="entry name" value="Pept_asp_AS"/>
</dbReference>
<dbReference type="InterPro" id="IPR013201">
    <property type="entry name" value="Prot_inhib_I29"/>
</dbReference>
<name>A0A9P0AGC5_BEMTA</name>
<dbReference type="PROSITE" id="PS00640">
    <property type="entry name" value="THIOL_PROTEASE_ASN"/>
    <property type="match status" value="1"/>
</dbReference>
<proteinExistence type="inferred from homology"/>
<gene>
    <name evidence="6" type="ORF">BEMITA_LOCUS8728</name>
</gene>
<accession>A0A9P0AGC5</accession>
<dbReference type="InterPro" id="IPR013128">
    <property type="entry name" value="Peptidase_C1A"/>
</dbReference>
<dbReference type="AlphaFoldDB" id="A0A9P0AGC5"/>
<comment type="similarity">
    <text evidence="1">Belongs to the peptidase C1 family.</text>
</comment>
<evidence type="ECO:0000256" key="1">
    <source>
        <dbReference type="ARBA" id="ARBA00008455"/>
    </source>
</evidence>
<feature type="signal peptide" evidence="3">
    <location>
        <begin position="1"/>
        <end position="22"/>
    </location>
</feature>
<feature type="domain" description="Cathepsin propeptide inhibitor" evidence="5">
    <location>
        <begin position="54"/>
        <end position="111"/>
    </location>
</feature>
<evidence type="ECO:0000256" key="3">
    <source>
        <dbReference type="SAM" id="SignalP"/>
    </source>
</evidence>
<dbReference type="Pfam" id="PF08246">
    <property type="entry name" value="Inhibitor_I29"/>
    <property type="match status" value="1"/>
</dbReference>
<dbReference type="PRINTS" id="PR00705">
    <property type="entry name" value="PAPAIN"/>
</dbReference>
<dbReference type="PANTHER" id="PTHR12411">
    <property type="entry name" value="CYSTEINE PROTEASE FAMILY C1-RELATED"/>
    <property type="match status" value="1"/>
</dbReference>
<dbReference type="KEGG" id="btab:109042254"/>
<keyword evidence="3" id="KW-0732">Signal</keyword>
<dbReference type="InterPro" id="IPR025660">
    <property type="entry name" value="Pept_his_AS"/>
</dbReference>
<keyword evidence="2" id="KW-1015">Disulfide bond</keyword>
<evidence type="ECO:0000259" key="5">
    <source>
        <dbReference type="SMART" id="SM00848"/>
    </source>
</evidence>
<protein>
    <submittedName>
        <fullName evidence="6">Uncharacterized protein</fullName>
    </submittedName>
</protein>
<evidence type="ECO:0000313" key="7">
    <source>
        <dbReference type="Proteomes" id="UP001152759"/>
    </source>
</evidence>
<dbReference type="FunFam" id="3.90.70.10:FF:000103">
    <property type="entry name" value="Hypothetical LOC496748"/>
    <property type="match status" value="1"/>
</dbReference>
<dbReference type="CDD" id="cd02248">
    <property type="entry name" value="Peptidase_C1A"/>
    <property type="match status" value="1"/>
</dbReference>
<dbReference type="InterPro" id="IPR038765">
    <property type="entry name" value="Papain-like_cys_pep_sf"/>
</dbReference>
<organism evidence="6 7">
    <name type="scientific">Bemisia tabaci</name>
    <name type="common">Sweetpotato whitefly</name>
    <name type="synonym">Aleurodes tabaci</name>
    <dbReference type="NCBI Taxonomy" id="7038"/>
    <lineage>
        <taxon>Eukaryota</taxon>
        <taxon>Metazoa</taxon>
        <taxon>Ecdysozoa</taxon>
        <taxon>Arthropoda</taxon>
        <taxon>Hexapoda</taxon>
        <taxon>Insecta</taxon>
        <taxon>Pterygota</taxon>
        <taxon>Neoptera</taxon>
        <taxon>Paraneoptera</taxon>
        <taxon>Hemiptera</taxon>
        <taxon>Sternorrhyncha</taxon>
        <taxon>Aleyrodoidea</taxon>
        <taxon>Aleyrodidae</taxon>
        <taxon>Aleyrodinae</taxon>
        <taxon>Bemisia</taxon>
    </lineage>
</organism>
<dbReference type="GO" id="GO:0008234">
    <property type="term" value="F:cysteine-type peptidase activity"/>
    <property type="evidence" value="ECO:0007669"/>
    <property type="project" value="InterPro"/>
</dbReference>
<dbReference type="SMART" id="SM00645">
    <property type="entry name" value="Pept_C1"/>
    <property type="match status" value="1"/>
</dbReference>
<dbReference type="InterPro" id="IPR039417">
    <property type="entry name" value="Peptidase_C1A_papain-like"/>
</dbReference>
<evidence type="ECO:0000256" key="2">
    <source>
        <dbReference type="ARBA" id="ARBA00023157"/>
    </source>
</evidence>
<evidence type="ECO:0000259" key="4">
    <source>
        <dbReference type="SMART" id="SM00645"/>
    </source>
</evidence>
<dbReference type="Proteomes" id="UP001152759">
    <property type="component" value="Chromosome 5"/>
</dbReference>
<dbReference type="Gene3D" id="3.90.70.10">
    <property type="entry name" value="Cysteine proteinases"/>
    <property type="match status" value="1"/>
</dbReference>
<feature type="domain" description="Peptidase C1A papain C-terminal" evidence="4">
    <location>
        <begin position="140"/>
        <end position="356"/>
    </location>
</feature>
<dbReference type="SUPFAM" id="SSF54001">
    <property type="entry name" value="Cysteine proteinases"/>
    <property type="match status" value="1"/>
</dbReference>
<sequence length="374" mass="42649">MCAFKYIVFFTTLQFFLSTTVGAPRHIFLKFDAMDFKVMQKLNVSNLGPTLTSFKSFKNTYKRQYKNFDEYLERFNIFRKNLDAIEELKRKEKGTAKYGITQYADLTPEEFDQRYNGLRMSHEEKLKEEENRADDIDIKNPAYYDWRRHGAVTPVKQQGSCFSCWAFSTTGNIEGLLARKTGNLVTLSEQELVDCDSKNHGCMGGYMTDAVRELADNLGGLVAADDYPYLEDDSICILNRSQIIAEVKDVMVFSKKEENIAKWMYKLGPLSAGINARPLQWYLGGIMHPSKEDCSPSKLNHGVLIVGYGIQKVPEGSIPYWTIKNSWGTEWGEKGYFKVYRGDGTCGINEVVSSAVMKVDDDDDSEETEENDDN</sequence>
<feature type="chain" id="PRO_5040167200" evidence="3">
    <location>
        <begin position="23"/>
        <end position="374"/>
    </location>
</feature>
<dbReference type="SMART" id="SM00848">
    <property type="entry name" value="Inhibitor_I29"/>
    <property type="match status" value="1"/>
</dbReference>
<dbReference type="GO" id="GO:0006508">
    <property type="term" value="P:proteolysis"/>
    <property type="evidence" value="ECO:0007669"/>
    <property type="project" value="InterPro"/>
</dbReference>
<reference evidence="6" key="1">
    <citation type="submission" date="2021-12" db="EMBL/GenBank/DDBJ databases">
        <authorList>
            <person name="King R."/>
        </authorList>
    </citation>
    <scope>NUCLEOTIDE SEQUENCE</scope>
</reference>
<dbReference type="InterPro" id="IPR000668">
    <property type="entry name" value="Peptidase_C1A_C"/>
</dbReference>
<keyword evidence="7" id="KW-1185">Reference proteome</keyword>
<dbReference type="Pfam" id="PF00112">
    <property type="entry name" value="Peptidase_C1"/>
    <property type="match status" value="1"/>
</dbReference>
<dbReference type="PROSITE" id="PS00639">
    <property type="entry name" value="THIOL_PROTEASE_HIS"/>
    <property type="match status" value="1"/>
</dbReference>
<dbReference type="EMBL" id="OU963866">
    <property type="protein sequence ID" value="CAH0389955.1"/>
    <property type="molecule type" value="Genomic_DNA"/>
</dbReference>